<keyword evidence="1" id="KW-0732">Signal</keyword>
<evidence type="ECO:0000256" key="1">
    <source>
        <dbReference type="SAM" id="SignalP"/>
    </source>
</evidence>
<dbReference type="EMBL" id="CAXLJM020000129">
    <property type="protein sequence ID" value="CAL8139593.1"/>
    <property type="molecule type" value="Genomic_DNA"/>
</dbReference>
<keyword evidence="3" id="KW-1185">Reference proteome</keyword>
<accession>A0ABP1RZS8</accession>
<gene>
    <name evidence="2" type="ORF">ODALV1_LOCUS27901</name>
</gene>
<comment type="caution">
    <text evidence="2">The sequence shown here is derived from an EMBL/GenBank/DDBJ whole genome shotgun (WGS) entry which is preliminary data.</text>
</comment>
<dbReference type="Proteomes" id="UP001642540">
    <property type="component" value="Unassembled WGS sequence"/>
</dbReference>
<proteinExistence type="predicted"/>
<dbReference type="Gene3D" id="1.10.238.20">
    <property type="entry name" value="Pheromone/general odorant binding protein domain"/>
    <property type="match status" value="1"/>
</dbReference>
<evidence type="ECO:0000313" key="2">
    <source>
        <dbReference type="EMBL" id="CAL8139593.1"/>
    </source>
</evidence>
<name>A0ABP1RZS8_9HEXA</name>
<organism evidence="2 3">
    <name type="scientific">Orchesella dallaii</name>
    <dbReference type="NCBI Taxonomy" id="48710"/>
    <lineage>
        <taxon>Eukaryota</taxon>
        <taxon>Metazoa</taxon>
        <taxon>Ecdysozoa</taxon>
        <taxon>Arthropoda</taxon>
        <taxon>Hexapoda</taxon>
        <taxon>Collembola</taxon>
        <taxon>Entomobryomorpha</taxon>
        <taxon>Entomobryoidea</taxon>
        <taxon>Orchesellidae</taxon>
        <taxon>Orchesellinae</taxon>
        <taxon>Orchesella</taxon>
    </lineage>
</organism>
<feature type="chain" id="PRO_5046767920" evidence="1">
    <location>
        <begin position="28"/>
        <end position="153"/>
    </location>
</feature>
<feature type="signal peptide" evidence="1">
    <location>
        <begin position="1"/>
        <end position="27"/>
    </location>
</feature>
<dbReference type="SUPFAM" id="SSF47565">
    <property type="entry name" value="Insect pheromone/odorant-binding proteins"/>
    <property type="match status" value="1"/>
</dbReference>
<protein>
    <submittedName>
        <fullName evidence="2">Uncharacterized protein</fullName>
    </submittedName>
</protein>
<reference evidence="2 3" key="1">
    <citation type="submission" date="2024-08" db="EMBL/GenBank/DDBJ databases">
        <authorList>
            <person name="Cucini C."/>
            <person name="Frati F."/>
        </authorList>
    </citation>
    <scope>NUCLEOTIDE SEQUENCE [LARGE SCALE GENOMIC DNA]</scope>
</reference>
<sequence length="153" mass="17373">MRSIVISSVLLILVGLKALDLLVPVEGKQKTCQSVMKDLTKMQISIIMNCTKRMKFRNGKEKAKKMNCILRCAMMTVGILNEEGQLKIDQTEYFLHKFFPDELIDKANSSLMPCTQSESGDIVVFQPPEEDEYCTSYDGFCKCMIQQLPTLCD</sequence>
<evidence type="ECO:0000313" key="3">
    <source>
        <dbReference type="Proteomes" id="UP001642540"/>
    </source>
</evidence>
<dbReference type="InterPro" id="IPR036728">
    <property type="entry name" value="PBP_GOBP_sf"/>
</dbReference>